<name>A0ABT6MK35_9NOCA</name>
<dbReference type="PANTHER" id="PTHR43201">
    <property type="entry name" value="ACYL-COA SYNTHETASE"/>
    <property type="match status" value="1"/>
</dbReference>
<organism evidence="5 6">
    <name type="scientific">Prescottella agglutinans</name>
    <dbReference type="NCBI Taxonomy" id="1644129"/>
    <lineage>
        <taxon>Bacteria</taxon>
        <taxon>Bacillati</taxon>
        <taxon>Actinomycetota</taxon>
        <taxon>Actinomycetes</taxon>
        <taxon>Mycobacteriales</taxon>
        <taxon>Nocardiaceae</taxon>
        <taxon>Prescottella</taxon>
    </lineage>
</organism>
<dbReference type="PANTHER" id="PTHR43201:SF5">
    <property type="entry name" value="MEDIUM-CHAIN ACYL-COA LIGASE ACSF2, MITOCHONDRIAL"/>
    <property type="match status" value="1"/>
</dbReference>
<proteinExistence type="inferred from homology"/>
<feature type="domain" description="AMP-dependent synthetase/ligase" evidence="3">
    <location>
        <begin position="32"/>
        <end position="412"/>
    </location>
</feature>
<dbReference type="PROSITE" id="PS00455">
    <property type="entry name" value="AMP_BINDING"/>
    <property type="match status" value="1"/>
</dbReference>
<gene>
    <name evidence="5" type="ORF">M2280_005947</name>
</gene>
<evidence type="ECO:0000313" key="5">
    <source>
        <dbReference type="EMBL" id="MDH6284686.1"/>
    </source>
</evidence>
<dbReference type="InterPro" id="IPR045851">
    <property type="entry name" value="AMP-bd_C_sf"/>
</dbReference>
<dbReference type="InterPro" id="IPR025110">
    <property type="entry name" value="AMP-bd_C"/>
</dbReference>
<dbReference type="InterPro" id="IPR000873">
    <property type="entry name" value="AMP-dep_synth/lig_dom"/>
</dbReference>
<evidence type="ECO:0000259" key="3">
    <source>
        <dbReference type="Pfam" id="PF00501"/>
    </source>
</evidence>
<keyword evidence="6" id="KW-1185">Reference proteome</keyword>
<evidence type="ECO:0000256" key="2">
    <source>
        <dbReference type="ARBA" id="ARBA00022598"/>
    </source>
</evidence>
<dbReference type="Pfam" id="PF13193">
    <property type="entry name" value="AMP-binding_C"/>
    <property type="match status" value="1"/>
</dbReference>
<dbReference type="Pfam" id="PF00501">
    <property type="entry name" value="AMP-binding"/>
    <property type="match status" value="1"/>
</dbReference>
<comment type="similarity">
    <text evidence="1">Belongs to the ATP-dependent AMP-binding enzyme family.</text>
</comment>
<dbReference type="EMBL" id="JARXVC010000025">
    <property type="protein sequence ID" value="MDH6284686.1"/>
    <property type="molecule type" value="Genomic_DNA"/>
</dbReference>
<protein>
    <submittedName>
        <fullName evidence="5">Acyl-CoA synthetase (AMP-forming)/AMP-acid ligase II</fullName>
    </submittedName>
</protein>
<evidence type="ECO:0000259" key="4">
    <source>
        <dbReference type="Pfam" id="PF13193"/>
    </source>
</evidence>
<dbReference type="RefSeq" id="WP_280763891.1">
    <property type="nucleotide sequence ID" value="NZ_JARXVC010000025.1"/>
</dbReference>
<sequence length="551" mass="60283">MDFDVTTLHGRRADQRWNRMVVGDMFERLTWSTPDKEALVGWTGAYATEDFHRLTYREADAAANRVARALRAGGLEEGDRVLLYCENSVEAVVTMFGIAKAGLVAVPVNPNLAPDVLAWVVEHVNVRFTVIDGEFGQRTRDVFATAGLNIDVTIPIGGPVAPGSRAFADWIAEQPNEELPGTRHADDVWSILFTSGTTSMPKASMTTHTYSYMAGFAYAMSVTRGLEYEGDLKMCTFLPVLYHCGHNASVLPAILAGGTMVLGRRASAPALADAVTAEKVTAVWAGSPAWVQQLTAHSLDHDDVDLTSLTVVMFAWGAMNPDMARNVEKACGPQVKMLEVFGQTEAMSCYRFWPDQYPEKFEESLAGTNYVGVPNPLLAADIIDADGNSLRGRPGIPGEAVYRSPIVTAGYYGDVEATREAFRDGWFHSGDSCMYDEDGQQIMVDRFKDIVKSGGENVSSLRVESVLVTHPDVLRAAVIGVPDDRLGEKVIGVVTLDPGRRPDINEIRAFARARLAGYESPKEIVVVDRMPETVGGKIMKYKLRKRFTSNS</sequence>
<comment type="caution">
    <text evidence="5">The sequence shown here is derived from an EMBL/GenBank/DDBJ whole genome shotgun (WGS) entry which is preliminary data.</text>
</comment>
<dbReference type="Gene3D" id="3.30.300.30">
    <property type="match status" value="1"/>
</dbReference>
<dbReference type="InterPro" id="IPR042099">
    <property type="entry name" value="ANL_N_sf"/>
</dbReference>
<reference evidence="5 6" key="1">
    <citation type="submission" date="2023-04" db="EMBL/GenBank/DDBJ databases">
        <title>Forest soil microbial communities from Buena Vista Peninsula, Colon Province, Panama.</title>
        <authorList>
            <person name="Bouskill N."/>
        </authorList>
    </citation>
    <scope>NUCLEOTIDE SEQUENCE [LARGE SCALE GENOMIC DNA]</scope>
    <source>
        <strain evidence="5 6">CFH S0262</strain>
    </source>
</reference>
<dbReference type="GO" id="GO:0016874">
    <property type="term" value="F:ligase activity"/>
    <property type="evidence" value="ECO:0007669"/>
    <property type="project" value="UniProtKB-KW"/>
</dbReference>
<keyword evidence="2 5" id="KW-0436">Ligase</keyword>
<evidence type="ECO:0000256" key="1">
    <source>
        <dbReference type="ARBA" id="ARBA00006432"/>
    </source>
</evidence>
<dbReference type="Proteomes" id="UP001160334">
    <property type="component" value="Unassembled WGS sequence"/>
</dbReference>
<accession>A0ABT6MK35</accession>
<evidence type="ECO:0000313" key="6">
    <source>
        <dbReference type="Proteomes" id="UP001160334"/>
    </source>
</evidence>
<dbReference type="SUPFAM" id="SSF56801">
    <property type="entry name" value="Acetyl-CoA synthetase-like"/>
    <property type="match status" value="1"/>
</dbReference>
<feature type="domain" description="AMP-binding enzyme C-terminal" evidence="4">
    <location>
        <begin position="463"/>
        <end position="537"/>
    </location>
</feature>
<dbReference type="InterPro" id="IPR020845">
    <property type="entry name" value="AMP-binding_CS"/>
</dbReference>
<dbReference type="Gene3D" id="3.40.50.12780">
    <property type="entry name" value="N-terminal domain of ligase-like"/>
    <property type="match status" value="1"/>
</dbReference>